<feature type="coiled-coil region" evidence="1">
    <location>
        <begin position="464"/>
        <end position="554"/>
    </location>
</feature>
<reference evidence="3 4" key="1">
    <citation type="submission" date="2020-06" db="EMBL/GenBank/DDBJ databases">
        <title>Transcriptomic and genomic resources for Thalictrum thalictroides and T. hernandezii: Facilitating candidate gene discovery in an emerging model plant lineage.</title>
        <authorList>
            <person name="Arias T."/>
            <person name="Riano-Pachon D.M."/>
            <person name="Di Stilio V.S."/>
        </authorList>
    </citation>
    <scope>NUCLEOTIDE SEQUENCE [LARGE SCALE GENOMIC DNA]</scope>
    <source>
        <strain evidence="4">cv. WT478/WT964</strain>
        <tissue evidence="3">Leaves</tissue>
    </source>
</reference>
<feature type="region of interest" description="Disordered" evidence="2">
    <location>
        <begin position="83"/>
        <end position="111"/>
    </location>
</feature>
<name>A0A7J6X364_THATH</name>
<dbReference type="AlphaFoldDB" id="A0A7J6X364"/>
<feature type="compositionally biased region" description="Basic and acidic residues" evidence="2">
    <location>
        <begin position="234"/>
        <end position="246"/>
    </location>
</feature>
<proteinExistence type="predicted"/>
<feature type="compositionally biased region" description="Basic and acidic residues" evidence="2">
    <location>
        <begin position="30"/>
        <end position="49"/>
    </location>
</feature>
<comment type="caution">
    <text evidence="3">The sequence shown here is derived from an EMBL/GenBank/DDBJ whole genome shotgun (WGS) entry which is preliminary data.</text>
</comment>
<organism evidence="3 4">
    <name type="scientific">Thalictrum thalictroides</name>
    <name type="common">Rue-anemone</name>
    <name type="synonym">Anemone thalictroides</name>
    <dbReference type="NCBI Taxonomy" id="46969"/>
    <lineage>
        <taxon>Eukaryota</taxon>
        <taxon>Viridiplantae</taxon>
        <taxon>Streptophyta</taxon>
        <taxon>Embryophyta</taxon>
        <taxon>Tracheophyta</taxon>
        <taxon>Spermatophyta</taxon>
        <taxon>Magnoliopsida</taxon>
        <taxon>Ranunculales</taxon>
        <taxon>Ranunculaceae</taxon>
        <taxon>Thalictroideae</taxon>
        <taxon>Thalictrum</taxon>
    </lineage>
</organism>
<dbReference type="EMBL" id="JABWDY010006666">
    <property type="protein sequence ID" value="KAF5203527.1"/>
    <property type="molecule type" value="Genomic_DNA"/>
</dbReference>
<protein>
    <submittedName>
        <fullName evidence="3">Uncharacterized protein</fullName>
    </submittedName>
</protein>
<keyword evidence="4" id="KW-1185">Reference proteome</keyword>
<feature type="region of interest" description="Disordered" evidence="2">
    <location>
        <begin position="127"/>
        <end position="351"/>
    </location>
</feature>
<dbReference type="OrthoDB" id="6162112at2759"/>
<dbReference type="Proteomes" id="UP000554482">
    <property type="component" value="Unassembled WGS sequence"/>
</dbReference>
<evidence type="ECO:0000256" key="1">
    <source>
        <dbReference type="SAM" id="Coils"/>
    </source>
</evidence>
<feature type="compositionally biased region" description="Basic and acidic residues" evidence="2">
    <location>
        <begin position="127"/>
        <end position="138"/>
    </location>
</feature>
<feature type="region of interest" description="Disordered" evidence="2">
    <location>
        <begin position="30"/>
        <end position="58"/>
    </location>
</feature>
<evidence type="ECO:0000256" key="2">
    <source>
        <dbReference type="SAM" id="MobiDB-lite"/>
    </source>
</evidence>
<evidence type="ECO:0000313" key="3">
    <source>
        <dbReference type="EMBL" id="KAF5203527.1"/>
    </source>
</evidence>
<gene>
    <name evidence="3" type="ORF">FRX31_006886</name>
</gene>
<keyword evidence="1" id="KW-0175">Coiled coil</keyword>
<feature type="compositionally biased region" description="Basic and acidic residues" evidence="2">
    <location>
        <begin position="260"/>
        <end position="351"/>
    </location>
</feature>
<feature type="compositionally biased region" description="Basic and acidic residues" evidence="2">
    <location>
        <begin position="180"/>
        <end position="194"/>
    </location>
</feature>
<accession>A0A7J6X364</accession>
<sequence length="573" mass="66575">MALSDDISQEKDPTREFVWDSWGDEWETHDNDKRHVAREPNQHIRREMPNENPSPGKDLKQVRAFVTKEHPCRGLLERLKSKVIPRNEPRQQQQLNCAEESEGEQVPLGERQQQLLQGRFARQDTEWQVDKTATKEAQVRQQSRQAPVRQMPKQGVTKQMPSHGEGRDMPKHRQAGGTHDTQKQLLREAAEKTEGIGQLPRQQEKEKEVRQKPRQERPRQMPRSEVSMQVPRPEVSKHVPRPEAEVSRQVSRPEVSRQVPRAEPEVARQVPRPEAEVVRQVPRPEAEVYRQVPRAEAEASRQVPRAEAEASRQVPRAETEASRQVPRAEAEVARQVPRAEAEASRHVPRPEAEVFRQVPRPEAEVYRQVPRPEVSKDGDQLTLGGWRKQLARGRGDAQLEQRLLPKALEGEQSAENEMLQQRLDEHEKWQKESNRNIWRQQFDEVQITLGKDKITSPNIPEVNMRDLFEEKERWKKVADDYLNKFLDEKKRADSEMVNAIALELRVQRLSERLKGMHEIHEDLADEHEARLSELKKLREEHDALLECYKDLEETCANSSQAATRAQPKRGGKK</sequence>
<feature type="compositionally biased region" description="Basic and acidic residues" evidence="2">
    <location>
        <begin position="202"/>
        <end position="219"/>
    </location>
</feature>
<evidence type="ECO:0000313" key="4">
    <source>
        <dbReference type="Proteomes" id="UP000554482"/>
    </source>
</evidence>